<feature type="chain" id="PRO_5018038655" evidence="1">
    <location>
        <begin position="20"/>
        <end position="105"/>
    </location>
</feature>
<comment type="caution">
    <text evidence="2">The sequence shown here is derived from an EMBL/GenBank/DDBJ whole genome shotgun (WGS) entry which is preliminary data.</text>
</comment>
<sequence length="105" mass="12138">MVVVVVVVVVAVDLRDLVALEATEMVTRIKENSITSVTKKHKLNLREQLNDKTLGIFQTFIYQKKSLLDNRYQLLATSSVYTYEDENLTSYADFLRPKLLKRTDK</sequence>
<accession>A0A3M7P2R3</accession>
<keyword evidence="1" id="KW-0732">Signal</keyword>
<feature type="signal peptide" evidence="1">
    <location>
        <begin position="1"/>
        <end position="19"/>
    </location>
</feature>
<dbReference type="AlphaFoldDB" id="A0A3M7P2R3"/>
<protein>
    <submittedName>
        <fullName evidence="2">Uncharacterized protein</fullName>
    </submittedName>
</protein>
<organism evidence="2 3">
    <name type="scientific">Brachionus plicatilis</name>
    <name type="common">Marine rotifer</name>
    <name type="synonym">Brachionus muelleri</name>
    <dbReference type="NCBI Taxonomy" id="10195"/>
    <lineage>
        <taxon>Eukaryota</taxon>
        <taxon>Metazoa</taxon>
        <taxon>Spiralia</taxon>
        <taxon>Gnathifera</taxon>
        <taxon>Rotifera</taxon>
        <taxon>Eurotatoria</taxon>
        <taxon>Monogononta</taxon>
        <taxon>Pseudotrocha</taxon>
        <taxon>Ploima</taxon>
        <taxon>Brachionidae</taxon>
        <taxon>Brachionus</taxon>
    </lineage>
</organism>
<evidence type="ECO:0000313" key="3">
    <source>
        <dbReference type="Proteomes" id="UP000276133"/>
    </source>
</evidence>
<evidence type="ECO:0000313" key="2">
    <source>
        <dbReference type="EMBL" id="RMZ93293.1"/>
    </source>
</evidence>
<dbReference type="OrthoDB" id="10070555at2759"/>
<proteinExistence type="predicted"/>
<evidence type="ECO:0000256" key="1">
    <source>
        <dbReference type="SAM" id="SignalP"/>
    </source>
</evidence>
<gene>
    <name evidence="2" type="ORF">BpHYR1_002296</name>
</gene>
<reference evidence="2 3" key="1">
    <citation type="journal article" date="2018" name="Sci. Rep.">
        <title>Genomic signatures of local adaptation to the degree of environmental predictability in rotifers.</title>
        <authorList>
            <person name="Franch-Gras L."/>
            <person name="Hahn C."/>
            <person name="Garcia-Roger E.M."/>
            <person name="Carmona M.J."/>
            <person name="Serra M."/>
            <person name="Gomez A."/>
        </authorList>
    </citation>
    <scope>NUCLEOTIDE SEQUENCE [LARGE SCALE GENOMIC DNA]</scope>
    <source>
        <strain evidence="2">HYR1</strain>
    </source>
</reference>
<keyword evidence="3" id="KW-1185">Reference proteome</keyword>
<name>A0A3M7P2R3_BRAPC</name>
<dbReference type="EMBL" id="REGN01013918">
    <property type="protein sequence ID" value="RMZ93293.1"/>
    <property type="molecule type" value="Genomic_DNA"/>
</dbReference>
<dbReference type="Proteomes" id="UP000276133">
    <property type="component" value="Unassembled WGS sequence"/>
</dbReference>